<name>A0AAV4SGH0_CAEEX</name>
<sequence length="116" mass="13440">MGAQFQLKFLRFRFWYLKRADVFSPALIPNGIFVNTLFLALFFAFLYLAVAFIYFFCNHEFYLIRLLDDFPPLSAGFIIESPESPVVIPENIEMETQQTVCQPAPLKGDIGRICPY</sequence>
<feature type="transmembrane region" description="Helical" evidence="1">
    <location>
        <begin position="32"/>
        <end position="57"/>
    </location>
</feature>
<keyword evidence="3" id="KW-1185">Reference proteome</keyword>
<dbReference type="EMBL" id="BPLR01009397">
    <property type="protein sequence ID" value="GIY31610.1"/>
    <property type="molecule type" value="Genomic_DNA"/>
</dbReference>
<comment type="caution">
    <text evidence="2">The sequence shown here is derived from an EMBL/GenBank/DDBJ whole genome shotgun (WGS) entry which is preliminary data.</text>
</comment>
<evidence type="ECO:0000256" key="1">
    <source>
        <dbReference type="SAM" id="Phobius"/>
    </source>
</evidence>
<dbReference type="AlphaFoldDB" id="A0AAV4SGH0"/>
<evidence type="ECO:0000313" key="2">
    <source>
        <dbReference type="EMBL" id="GIY31610.1"/>
    </source>
</evidence>
<evidence type="ECO:0000313" key="3">
    <source>
        <dbReference type="Proteomes" id="UP001054945"/>
    </source>
</evidence>
<keyword evidence="1" id="KW-1133">Transmembrane helix</keyword>
<keyword evidence="1" id="KW-0812">Transmembrane</keyword>
<organism evidence="2 3">
    <name type="scientific">Caerostris extrusa</name>
    <name type="common">Bark spider</name>
    <name type="synonym">Caerostris bankana</name>
    <dbReference type="NCBI Taxonomy" id="172846"/>
    <lineage>
        <taxon>Eukaryota</taxon>
        <taxon>Metazoa</taxon>
        <taxon>Ecdysozoa</taxon>
        <taxon>Arthropoda</taxon>
        <taxon>Chelicerata</taxon>
        <taxon>Arachnida</taxon>
        <taxon>Araneae</taxon>
        <taxon>Araneomorphae</taxon>
        <taxon>Entelegynae</taxon>
        <taxon>Araneoidea</taxon>
        <taxon>Araneidae</taxon>
        <taxon>Caerostris</taxon>
    </lineage>
</organism>
<proteinExistence type="predicted"/>
<accession>A0AAV4SGH0</accession>
<dbReference type="Proteomes" id="UP001054945">
    <property type="component" value="Unassembled WGS sequence"/>
</dbReference>
<keyword evidence="1" id="KW-0472">Membrane</keyword>
<protein>
    <submittedName>
        <fullName evidence="2">Uncharacterized protein</fullName>
    </submittedName>
</protein>
<gene>
    <name evidence="2" type="ORF">CEXT_334321</name>
</gene>
<reference evidence="2 3" key="1">
    <citation type="submission" date="2021-06" db="EMBL/GenBank/DDBJ databases">
        <title>Caerostris extrusa draft genome.</title>
        <authorList>
            <person name="Kono N."/>
            <person name="Arakawa K."/>
        </authorList>
    </citation>
    <scope>NUCLEOTIDE SEQUENCE [LARGE SCALE GENOMIC DNA]</scope>
</reference>